<gene>
    <name evidence="1" type="ORF">SELMODRAFT_423430</name>
</gene>
<organism evidence="2">
    <name type="scientific">Selaginella moellendorffii</name>
    <name type="common">Spikemoss</name>
    <dbReference type="NCBI Taxonomy" id="88036"/>
    <lineage>
        <taxon>Eukaryota</taxon>
        <taxon>Viridiplantae</taxon>
        <taxon>Streptophyta</taxon>
        <taxon>Embryophyta</taxon>
        <taxon>Tracheophyta</taxon>
        <taxon>Lycopodiopsida</taxon>
        <taxon>Selaginellales</taxon>
        <taxon>Selaginellaceae</taxon>
        <taxon>Selaginella</taxon>
    </lineage>
</organism>
<evidence type="ECO:0000313" key="2">
    <source>
        <dbReference type="Proteomes" id="UP000001514"/>
    </source>
</evidence>
<name>D8SLP4_SELML</name>
<dbReference type="Gramene" id="EFJ14810">
    <property type="protein sequence ID" value="EFJ14810"/>
    <property type="gene ID" value="SELMODRAFT_423430"/>
</dbReference>
<dbReference type="InParanoid" id="D8SLP4"/>
<protein>
    <submittedName>
        <fullName evidence="1">Uncharacterized protein</fullName>
    </submittedName>
</protein>
<keyword evidence="2" id="KW-1185">Reference proteome</keyword>
<dbReference type="AlphaFoldDB" id="D8SLP4"/>
<proteinExistence type="predicted"/>
<reference evidence="1 2" key="1">
    <citation type="journal article" date="2011" name="Science">
        <title>The Selaginella genome identifies genetic changes associated with the evolution of vascular plants.</title>
        <authorList>
            <person name="Banks J.A."/>
            <person name="Nishiyama T."/>
            <person name="Hasebe M."/>
            <person name="Bowman J.L."/>
            <person name="Gribskov M."/>
            <person name="dePamphilis C."/>
            <person name="Albert V.A."/>
            <person name="Aono N."/>
            <person name="Aoyama T."/>
            <person name="Ambrose B.A."/>
            <person name="Ashton N.W."/>
            <person name="Axtell M.J."/>
            <person name="Barker E."/>
            <person name="Barker M.S."/>
            <person name="Bennetzen J.L."/>
            <person name="Bonawitz N.D."/>
            <person name="Chapple C."/>
            <person name="Cheng C."/>
            <person name="Correa L.G."/>
            <person name="Dacre M."/>
            <person name="DeBarry J."/>
            <person name="Dreyer I."/>
            <person name="Elias M."/>
            <person name="Engstrom E.M."/>
            <person name="Estelle M."/>
            <person name="Feng L."/>
            <person name="Finet C."/>
            <person name="Floyd S.K."/>
            <person name="Frommer W.B."/>
            <person name="Fujita T."/>
            <person name="Gramzow L."/>
            <person name="Gutensohn M."/>
            <person name="Harholt J."/>
            <person name="Hattori M."/>
            <person name="Heyl A."/>
            <person name="Hirai T."/>
            <person name="Hiwatashi Y."/>
            <person name="Ishikawa M."/>
            <person name="Iwata M."/>
            <person name="Karol K.G."/>
            <person name="Koehler B."/>
            <person name="Kolukisaoglu U."/>
            <person name="Kubo M."/>
            <person name="Kurata T."/>
            <person name="Lalonde S."/>
            <person name="Li K."/>
            <person name="Li Y."/>
            <person name="Litt A."/>
            <person name="Lyons E."/>
            <person name="Manning G."/>
            <person name="Maruyama T."/>
            <person name="Michael T.P."/>
            <person name="Mikami K."/>
            <person name="Miyazaki S."/>
            <person name="Morinaga S."/>
            <person name="Murata T."/>
            <person name="Mueller-Roeber B."/>
            <person name="Nelson D.R."/>
            <person name="Obara M."/>
            <person name="Oguri Y."/>
            <person name="Olmstead R.G."/>
            <person name="Onodera N."/>
            <person name="Petersen B.L."/>
            <person name="Pils B."/>
            <person name="Prigge M."/>
            <person name="Rensing S.A."/>
            <person name="Riano-Pachon D.M."/>
            <person name="Roberts A.W."/>
            <person name="Sato Y."/>
            <person name="Scheller H.V."/>
            <person name="Schulz B."/>
            <person name="Schulz C."/>
            <person name="Shakirov E.V."/>
            <person name="Shibagaki N."/>
            <person name="Shinohara N."/>
            <person name="Shippen D.E."/>
            <person name="Soerensen I."/>
            <person name="Sotooka R."/>
            <person name="Sugimoto N."/>
            <person name="Sugita M."/>
            <person name="Sumikawa N."/>
            <person name="Tanurdzic M."/>
            <person name="Theissen G."/>
            <person name="Ulvskov P."/>
            <person name="Wakazuki S."/>
            <person name="Weng J.K."/>
            <person name="Willats W.W."/>
            <person name="Wipf D."/>
            <person name="Wolf P.G."/>
            <person name="Yang L."/>
            <person name="Zimmer A.D."/>
            <person name="Zhu Q."/>
            <person name="Mitros T."/>
            <person name="Hellsten U."/>
            <person name="Loque D."/>
            <person name="Otillar R."/>
            <person name="Salamov A."/>
            <person name="Schmutz J."/>
            <person name="Shapiro H."/>
            <person name="Lindquist E."/>
            <person name="Lucas S."/>
            <person name="Rokhsar D."/>
            <person name="Grigoriev I.V."/>
        </authorList>
    </citation>
    <scope>NUCLEOTIDE SEQUENCE [LARGE SCALE GENOMIC DNA]</scope>
</reference>
<dbReference type="EMBL" id="GL377626">
    <property type="protein sequence ID" value="EFJ14810.1"/>
    <property type="molecule type" value="Genomic_DNA"/>
</dbReference>
<dbReference type="KEGG" id="smo:SELMODRAFT_423430"/>
<evidence type="ECO:0000313" key="1">
    <source>
        <dbReference type="EMBL" id="EFJ14810.1"/>
    </source>
</evidence>
<dbReference type="HOGENOM" id="CLU_974541_0_0_1"/>
<sequence>MGLISGWWEDNLSTELEEGTTHGGAQWSYRSVSGYQGIPDFQLVQGGVVKAAGDYKLPNNDMLMNAVHEPFGFFGTHEHMWFTYYSRSIDRILGSSCRIPISALMEVALEKWMEKLKSHTCGETGCSVYSVAVIDHTHACHEKMCISHGAAEMCMMHCTARYPPEVSGRRDMVQTSKVVLRKMIITVAAQVFKASAKRSQSSISIETFAEQDSREKYSSERRQRHVASSCDWNQALIGRTSRMCRSRPCTSMSSFAFQPPRLDFNGDLHHRLDSQRNVASSGGMRA</sequence>
<accession>D8SLP4</accession>
<dbReference type="Proteomes" id="UP000001514">
    <property type="component" value="Unassembled WGS sequence"/>
</dbReference>